<gene>
    <name evidence="1" type="ORF">NCTC13067_01666</name>
</gene>
<accession>A0A379EBN7</accession>
<evidence type="ECO:0000313" key="2">
    <source>
        <dbReference type="Proteomes" id="UP000255469"/>
    </source>
</evidence>
<evidence type="ECO:0000313" key="1">
    <source>
        <dbReference type="EMBL" id="SUB93814.1"/>
    </source>
</evidence>
<dbReference type="AlphaFoldDB" id="A0A379EBN7"/>
<dbReference type="EMBL" id="UGTM01000002">
    <property type="protein sequence ID" value="SUB93814.1"/>
    <property type="molecule type" value="Genomic_DNA"/>
</dbReference>
<organism evidence="1 2">
    <name type="scientific">Prevotella denticola</name>
    <dbReference type="NCBI Taxonomy" id="28129"/>
    <lineage>
        <taxon>Bacteria</taxon>
        <taxon>Pseudomonadati</taxon>
        <taxon>Bacteroidota</taxon>
        <taxon>Bacteroidia</taxon>
        <taxon>Bacteroidales</taxon>
        <taxon>Prevotellaceae</taxon>
        <taxon>Prevotella</taxon>
    </lineage>
</organism>
<sequence length="33" mass="3976">MIGKKISQSRCFRKYSRTFPTSKYNIITKIEFC</sequence>
<name>A0A379EBN7_9BACT</name>
<reference evidence="1 2" key="1">
    <citation type="submission" date="2018-06" db="EMBL/GenBank/DDBJ databases">
        <authorList>
            <consortium name="Pathogen Informatics"/>
            <person name="Doyle S."/>
        </authorList>
    </citation>
    <scope>NUCLEOTIDE SEQUENCE [LARGE SCALE GENOMIC DNA]</scope>
    <source>
        <strain evidence="1 2">NCTC13067</strain>
    </source>
</reference>
<proteinExistence type="predicted"/>
<protein>
    <submittedName>
        <fullName evidence="1">Uncharacterized protein</fullName>
    </submittedName>
</protein>
<dbReference type="Proteomes" id="UP000255469">
    <property type="component" value="Unassembled WGS sequence"/>
</dbReference>